<evidence type="ECO:0000256" key="4">
    <source>
        <dbReference type="ARBA" id="ARBA00022679"/>
    </source>
</evidence>
<evidence type="ECO:0000256" key="12">
    <source>
        <dbReference type="PIRSR" id="PIRSR612734-2"/>
    </source>
</evidence>
<keyword evidence="7" id="KW-0319">Glycerol metabolism</keyword>
<keyword evidence="6" id="KW-0418">Kinase</keyword>
<dbReference type="Pfam" id="PF02733">
    <property type="entry name" value="Dak1"/>
    <property type="match status" value="1"/>
</dbReference>
<evidence type="ECO:0000256" key="8">
    <source>
        <dbReference type="ARBA" id="ARBA00022840"/>
    </source>
</evidence>
<keyword evidence="4" id="KW-0808">Transferase</keyword>
<dbReference type="SUPFAM" id="SSF101473">
    <property type="entry name" value="DhaL-like"/>
    <property type="match status" value="1"/>
</dbReference>
<protein>
    <recommendedName>
        <fullName evidence="18">Dihydroxyacetone kinase</fullName>
    </recommendedName>
</protein>
<evidence type="ECO:0000259" key="15">
    <source>
        <dbReference type="PROSITE" id="PS51481"/>
    </source>
</evidence>
<dbReference type="GO" id="GO:0005829">
    <property type="term" value="C:cytosol"/>
    <property type="evidence" value="ECO:0007669"/>
    <property type="project" value="TreeGrafter"/>
</dbReference>
<dbReference type="SUPFAM" id="SSF82549">
    <property type="entry name" value="DAK1/DegV-like"/>
    <property type="match status" value="1"/>
</dbReference>
<dbReference type="Gene3D" id="1.25.40.340">
    <property type="match status" value="1"/>
</dbReference>
<comment type="pathway">
    <text evidence="2">Polyol metabolism; glycerol fermentation; glycerone phosphate from glycerol (oxidative route): step 2/2.</text>
</comment>
<keyword evidence="17" id="KW-1185">Reference proteome</keyword>
<evidence type="ECO:0000256" key="7">
    <source>
        <dbReference type="ARBA" id="ARBA00022798"/>
    </source>
</evidence>
<evidence type="ECO:0000256" key="6">
    <source>
        <dbReference type="ARBA" id="ARBA00022777"/>
    </source>
</evidence>
<dbReference type="FunFam" id="3.40.50.10440:FF:000001">
    <property type="entry name" value="Dihydroxyacetone kinase, DhaK subunit"/>
    <property type="match status" value="1"/>
</dbReference>
<dbReference type="AlphaFoldDB" id="A0AAF0ES27"/>
<evidence type="ECO:0000256" key="2">
    <source>
        <dbReference type="ARBA" id="ARBA00004778"/>
    </source>
</evidence>
<feature type="binding site" evidence="12">
    <location>
        <begin position="54"/>
        <end position="57"/>
    </location>
    <ligand>
        <name>substrate</name>
    </ligand>
</feature>
<proteinExistence type="inferred from homology"/>
<name>A0AAF0ES27_9BASI</name>
<reference evidence="16" key="1">
    <citation type="submission" date="2023-03" db="EMBL/GenBank/DDBJ databases">
        <title>Mating type loci evolution in Malassezia.</title>
        <authorList>
            <person name="Coelho M.A."/>
        </authorList>
    </citation>
    <scope>NUCLEOTIDE SEQUENCE</scope>
    <source>
        <strain evidence="16">CBS 9557</strain>
    </source>
</reference>
<organism evidence="16 17">
    <name type="scientific">Malassezia nana</name>
    <dbReference type="NCBI Taxonomy" id="180528"/>
    <lineage>
        <taxon>Eukaryota</taxon>
        <taxon>Fungi</taxon>
        <taxon>Dikarya</taxon>
        <taxon>Basidiomycota</taxon>
        <taxon>Ustilaginomycotina</taxon>
        <taxon>Malasseziomycetes</taxon>
        <taxon>Malasseziales</taxon>
        <taxon>Malasseziaceae</taxon>
        <taxon>Malassezia</taxon>
    </lineage>
</organism>
<evidence type="ECO:0000259" key="14">
    <source>
        <dbReference type="PROSITE" id="PS51480"/>
    </source>
</evidence>
<evidence type="ECO:0008006" key="18">
    <source>
        <dbReference type="Google" id="ProtNLM"/>
    </source>
</evidence>
<dbReference type="PROSITE" id="PS51480">
    <property type="entry name" value="DHAL"/>
    <property type="match status" value="1"/>
</dbReference>
<evidence type="ECO:0000313" key="17">
    <source>
        <dbReference type="Proteomes" id="UP001213623"/>
    </source>
</evidence>
<comment type="catalytic activity">
    <reaction evidence="10">
        <text>dihydroxyacetone + ATP = dihydroxyacetone phosphate + ADP + H(+)</text>
        <dbReference type="Rhea" id="RHEA:15773"/>
        <dbReference type="ChEBI" id="CHEBI:15378"/>
        <dbReference type="ChEBI" id="CHEBI:16016"/>
        <dbReference type="ChEBI" id="CHEBI:30616"/>
        <dbReference type="ChEBI" id="CHEBI:57642"/>
        <dbReference type="ChEBI" id="CHEBI:456216"/>
        <dbReference type="EC" id="2.7.1.29"/>
    </reaction>
</comment>
<dbReference type="NCBIfam" id="TIGR02361">
    <property type="entry name" value="dak_ATP"/>
    <property type="match status" value="1"/>
</dbReference>
<feature type="region of interest" description="Disordered" evidence="13">
    <location>
        <begin position="376"/>
        <end position="407"/>
    </location>
</feature>
<comment type="function">
    <text evidence="1">Catalyzes both the phosphorylation of dihydroxyacetone and of glyceraldehyde.</text>
</comment>
<dbReference type="InterPro" id="IPR050861">
    <property type="entry name" value="Dihydroxyacetone_Kinase"/>
</dbReference>
<evidence type="ECO:0000256" key="11">
    <source>
        <dbReference type="PIRSR" id="PIRSR612734-1"/>
    </source>
</evidence>
<evidence type="ECO:0000256" key="9">
    <source>
        <dbReference type="ARBA" id="ARBA00047974"/>
    </source>
</evidence>
<dbReference type="SMART" id="SM01120">
    <property type="entry name" value="Dak2"/>
    <property type="match status" value="1"/>
</dbReference>
<dbReference type="PROSITE" id="PS51481">
    <property type="entry name" value="DHAK"/>
    <property type="match status" value="1"/>
</dbReference>
<dbReference type="PANTHER" id="PTHR28629:SF14">
    <property type="entry name" value="DIHYDROXYACETONE KINASE 1"/>
    <property type="match status" value="1"/>
</dbReference>
<dbReference type="Pfam" id="PF02734">
    <property type="entry name" value="Dak2"/>
    <property type="match status" value="1"/>
</dbReference>
<dbReference type="InterPro" id="IPR012734">
    <property type="entry name" value="DhaK_ATP"/>
</dbReference>
<feature type="domain" description="DhaK" evidence="15">
    <location>
        <begin position="9"/>
        <end position="355"/>
    </location>
</feature>
<dbReference type="GO" id="GO:0005524">
    <property type="term" value="F:ATP binding"/>
    <property type="evidence" value="ECO:0007669"/>
    <property type="project" value="UniProtKB-KW"/>
</dbReference>
<feature type="compositionally biased region" description="Basic and acidic residues" evidence="13">
    <location>
        <begin position="376"/>
        <end position="387"/>
    </location>
</feature>
<comment type="catalytic activity">
    <reaction evidence="9">
        <text>D-glyceraldehyde + ATP = D-glyceraldehyde 3-phosphate + ADP + H(+)</text>
        <dbReference type="Rhea" id="RHEA:13941"/>
        <dbReference type="ChEBI" id="CHEBI:15378"/>
        <dbReference type="ChEBI" id="CHEBI:17378"/>
        <dbReference type="ChEBI" id="CHEBI:30616"/>
        <dbReference type="ChEBI" id="CHEBI:59776"/>
        <dbReference type="ChEBI" id="CHEBI:456216"/>
        <dbReference type="EC" id="2.7.1.28"/>
    </reaction>
</comment>
<feature type="domain" description="DhaL" evidence="14">
    <location>
        <begin position="412"/>
        <end position="620"/>
    </location>
</feature>
<evidence type="ECO:0000256" key="3">
    <source>
        <dbReference type="ARBA" id="ARBA00008757"/>
    </source>
</evidence>
<dbReference type="EMBL" id="CP119895">
    <property type="protein sequence ID" value="WFD27242.1"/>
    <property type="molecule type" value="Genomic_DNA"/>
</dbReference>
<dbReference type="InterPro" id="IPR004007">
    <property type="entry name" value="DhaL_dom"/>
</dbReference>
<dbReference type="Proteomes" id="UP001213623">
    <property type="component" value="Chromosome 4"/>
</dbReference>
<evidence type="ECO:0000256" key="13">
    <source>
        <dbReference type="SAM" id="MobiDB-lite"/>
    </source>
</evidence>
<dbReference type="GO" id="GO:0050354">
    <property type="term" value="F:triokinase activity"/>
    <property type="evidence" value="ECO:0007669"/>
    <property type="project" value="UniProtKB-EC"/>
</dbReference>
<dbReference type="GO" id="GO:0004371">
    <property type="term" value="F:glycerone kinase activity"/>
    <property type="evidence" value="ECO:0007669"/>
    <property type="project" value="UniProtKB-EC"/>
</dbReference>
<dbReference type="Gene3D" id="3.30.1180.20">
    <property type="entry name" value="Dihydroxyacetone kinase, domain 2"/>
    <property type="match status" value="1"/>
</dbReference>
<comment type="similarity">
    <text evidence="3">Belongs to the dihydroxyacetone kinase (DAK) family.</text>
</comment>
<dbReference type="InterPro" id="IPR036117">
    <property type="entry name" value="DhaL_dom_sf"/>
</dbReference>
<evidence type="ECO:0000256" key="1">
    <source>
        <dbReference type="ARBA" id="ARBA00003264"/>
    </source>
</evidence>
<evidence type="ECO:0000313" key="16">
    <source>
        <dbReference type="EMBL" id="WFD27242.1"/>
    </source>
</evidence>
<evidence type="ECO:0000256" key="10">
    <source>
        <dbReference type="ARBA" id="ARBA00048898"/>
    </source>
</evidence>
<keyword evidence="8" id="KW-0067">ATP-binding</keyword>
<dbReference type="Gene3D" id="3.40.50.10440">
    <property type="entry name" value="Dihydroxyacetone kinase, domain 1"/>
    <property type="match status" value="1"/>
</dbReference>
<dbReference type="GO" id="GO:0019563">
    <property type="term" value="P:glycerol catabolic process"/>
    <property type="evidence" value="ECO:0007669"/>
    <property type="project" value="TreeGrafter"/>
</dbReference>
<sequence>MSIKHVFDDANGLIDKALYGAVSTNPDLRLYAPHKVVYDATHSPDKVAILAGGGGGHEPTFSGLVGRGLLTVAVSGDIFASPSSVQICSGVDLANSDKGIVVVVLNYTGDCLNFGLASEKARAAFSGAGKGQEVEMVIVGDDVSVGRSKGGLVGRRGLTAAPFVVKALGAAAEKGWDVKSLGNLGRSMVKNFVTVGSSLDHCHVPGRSTSDEERGALGPKAVEIGMGIHNEPGVKHIENKPSGPELIKEMISLLVKKDDPERSFVSFEKDDDPVLIINNLGGMSNVELSAIVAEVVEQLKRDWDLSPVRVYCGTYVTSLNAPGFNISLMKHKAVSKEIGSDVLELIDAPTDATGWSGVPQGWSDKALLKLPDEHLKESEKRLEDQRNTGHAVSGSLVSGKAASAGPKYSDSDLAKSALSNLCRSVIDVEPTLTKYDTVVGDGDAGETLRHCAEAILKAVESGDKIQFDRATAMVLGVTEVLESNMGGTSGAIYAIFLTGLVQGLVKSTDNTDEETGPKHWGSAAVHALESLGHYTPARPGDRTLVDALDPFCRTLKKEAESGKGAKEALSAAVKAAKEGAEHTRELTARLGRATYVGETSEKVPDPGAWGVWALVEGILKAFS</sequence>
<dbReference type="PANTHER" id="PTHR28629">
    <property type="entry name" value="TRIOKINASE/FMN CYCLASE"/>
    <property type="match status" value="1"/>
</dbReference>
<keyword evidence="5" id="KW-0547">Nucleotide-binding</keyword>
<dbReference type="FunFam" id="1.25.40.340:FF:000001">
    <property type="entry name" value="Dihydroxyacetone kinase 1"/>
    <property type="match status" value="1"/>
</dbReference>
<feature type="binding site" evidence="12">
    <location>
        <position position="110"/>
    </location>
    <ligand>
        <name>substrate</name>
    </ligand>
</feature>
<dbReference type="InterPro" id="IPR004006">
    <property type="entry name" value="DhaK_dom"/>
</dbReference>
<gene>
    <name evidence="16" type="ORF">MNAN1_002238</name>
</gene>
<accession>A0AAF0ES27</accession>
<dbReference type="FunFam" id="3.30.1180.20:FF:000001">
    <property type="entry name" value="Dihydroxyacetone kinase 1"/>
    <property type="match status" value="1"/>
</dbReference>
<evidence type="ECO:0000256" key="5">
    <source>
        <dbReference type="ARBA" id="ARBA00022741"/>
    </source>
</evidence>
<feature type="active site" description="Tele-hemiaminal-histidine intermediate" evidence="11">
    <location>
        <position position="229"/>
    </location>
</feature>